<feature type="non-terminal residue" evidence="1">
    <location>
        <position position="183"/>
    </location>
</feature>
<organism evidence="1 2">
    <name type="scientific">Candidatus Thiomargarita nelsonii</name>
    <dbReference type="NCBI Taxonomy" id="1003181"/>
    <lineage>
        <taxon>Bacteria</taxon>
        <taxon>Pseudomonadati</taxon>
        <taxon>Pseudomonadota</taxon>
        <taxon>Gammaproteobacteria</taxon>
        <taxon>Thiotrichales</taxon>
        <taxon>Thiotrichaceae</taxon>
        <taxon>Thiomargarita</taxon>
    </lineage>
</organism>
<dbReference type="PATRIC" id="fig|1003181.4.peg.2066"/>
<dbReference type="InterPro" id="IPR029061">
    <property type="entry name" value="THDP-binding"/>
</dbReference>
<dbReference type="Proteomes" id="UP000076962">
    <property type="component" value="Unassembled WGS sequence"/>
</dbReference>
<name>A0A176S3X9_9GAMM</name>
<dbReference type="SUPFAM" id="SSF52518">
    <property type="entry name" value="Thiamin diphosphate-binding fold (THDP-binding)"/>
    <property type="match status" value="1"/>
</dbReference>
<reference evidence="1 2" key="1">
    <citation type="submission" date="2016-05" db="EMBL/GenBank/DDBJ databases">
        <title>Single-cell genome of chain-forming Candidatus Thiomargarita nelsonii and comparison to other large sulfur-oxidizing bacteria.</title>
        <authorList>
            <person name="Winkel M."/>
            <person name="Salman V."/>
            <person name="Woyke T."/>
            <person name="Schulz-Vogt H."/>
            <person name="Richter M."/>
            <person name="Flood B."/>
            <person name="Bailey J."/>
            <person name="Amann R."/>
            <person name="Mussmann M."/>
        </authorList>
    </citation>
    <scope>NUCLEOTIDE SEQUENCE [LARGE SCALE GENOMIC DNA]</scope>
    <source>
        <strain evidence="1 2">THI036</strain>
    </source>
</reference>
<dbReference type="AlphaFoldDB" id="A0A176S3X9"/>
<dbReference type="InterPro" id="IPR005593">
    <property type="entry name" value="Xul5P/Fru6P_PKetolase"/>
</dbReference>
<protein>
    <submittedName>
        <fullName evidence="1">D-xylulose 5-phosphate/D-fructose 6-phosphate phosphoketolase</fullName>
    </submittedName>
</protein>
<dbReference type="GO" id="GO:0016832">
    <property type="term" value="F:aldehyde-lyase activity"/>
    <property type="evidence" value="ECO:0007669"/>
    <property type="project" value="InterPro"/>
</dbReference>
<dbReference type="GO" id="GO:0005975">
    <property type="term" value="P:carbohydrate metabolic process"/>
    <property type="evidence" value="ECO:0007669"/>
    <property type="project" value="InterPro"/>
</dbReference>
<dbReference type="PANTHER" id="PTHR31273">
    <property type="entry name" value="PHOSPHOKETOLASE-RELATED"/>
    <property type="match status" value="1"/>
</dbReference>
<proteinExistence type="predicted"/>
<accession>A0A176S3X9</accession>
<sequence length="183" mass="19403">MSTNAAEKPNNLPAFCEGIQHFGDLWPDFDTYASDAVISEGQSAISDASDDKAAYQTLLGADALRYVTLQVTGSKGSGHPGGFASSAEAHAALMMLGHTNIVTEVGHHAPGFYSSMFLDASLEEMGIYTLNDMMKRFREKEGLLGHLSGAIPGLLSPAGPLGQGQHFAMAGAYLHRDKLFPVT</sequence>
<keyword evidence="2" id="KW-1185">Reference proteome</keyword>
<dbReference type="Gene3D" id="3.40.50.970">
    <property type="match status" value="1"/>
</dbReference>
<dbReference type="PANTHER" id="PTHR31273:SF2">
    <property type="entry name" value="SLL0529 PROTEIN"/>
    <property type="match status" value="1"/>
</dbReference>
<comment type="caution">
    <text evidence="1">The sequence shown here is derived from an EMBL/GenBank/DDBJ whole genome shotgun (WGS) entry which is preliminary data.</text>
</comment>
<evidence type="ECO:0000313" key="2">
    <source>
        <dbReference type="Proteomes" id="UP000076962"/>
    </source>
</evidence>
<gene>
    <name evidence="1" type="ORF">THIOM_001479</name>
</gene>
<evidence type="ECO:0000313" key="1">
    <source>
        <dbReference type="EMBL" id="OAD22705.1"/>
    </source>
</evidence>
<dbReference type="EMBL" id="LUTY01000784">
    <property type="protein sequence ID" value="OAD22705.1"/>
    <property type="molecule type" value="Genomic_DNA"/>
</dbReference>